<dbReference type="RefSeq" id="WP_377321246.1">
    <property type="nucleotide sequence ID" value="NZ_JBHSNF010000003.1"/>
</dbReference>
<name>A0ABW0QR51_9GAMM</name>
<sequence>MSRSRPNSQYNIAKPDSLPVRLAAYQRRRMYSRFLRDVAICKNDSLLDVGVTSDRSYEASNYIEAWYPHKDRVTALGIDDASFLEQQYPGMKFIQASGLDMPFEDRSFDVVHSSAVIEHVGSYENQIKFVLECARVSRKAVFLTTPNRWFPVEFHTVLPLLHWLPKTWFRAALRACGMSFFASEENLNLLSSRECRRIAAALPDFDVSVSSVALGGWPSNLLIIALRRDRSER</sequence>
<keyword evidence="2" id="KW-0489">Methyltransferase</keyword>
<dbReference type="Proteomes" id="UP001596114">
    <property type="component" value="Unassembled WGS sequence"/>
</dbReference>
<dbReference type="GO" id="GO:0008168">
    <property type="term" value="F:methyltransferase activity"/>
    <property type="evidence" value="ECO:0007669"/>
    <property type="project" value="UniProtKB-KW"/>
</dbReference>
<protein>
    <submittedName>
        <fullName evidence="2">Methyltransferase domain-containing protein</fullName>
    </submittedName>
</protein>
<keyword evidence="3" id="KW-1185">Reference proteome</keyword>
<organism evidence="2 3">
    <name type="scientific">Rhodanobacter ginsengisoli</name>
    <dbReference type="NCBI Taxonomy" id="418646"/>
    <lineage>
        <taxon>Bacteria</taxon>
        <taxon>Pseudomonadati</taxon>
        <taxon>Pseudomonadota</taxon>
        <taxon>Gammaproteobacteria</taxon>
        <taxon>Lysobacterales</taxon>
        <taxon>Rhodanobacteraceae</taxon>
        <taxon>Rhodanobacter</taxon>
    </lineage>
</organism>
<dbReference type="SUPFAM" id="SSF53335">
    <property type="entry name" value="S-adenosyl-L-methionine-dependent methyltransferases"/>
    <property type="match status" value="1"/>
</dbReference>
<proteinExistence type="predicted"/>
<dbReference type="InterPro" id="IPR029063">
    <property type="entry name" value="SAM-dependent_MTases_sf"/>
</dbReference>
<reference evidence="3" key="1">
    <citation type="journal article" date="2019" name="Int. J. Syst. Evol. Microbiol.">
        <title>The Global Catalogue of Microorganisms (GCM) 10K type strain sequencing project: providing services to taxonomists for standard genome sequencing and annotation.</title>
        <authorList>
            <consortium name="The Broad Institute Genomics Platform"/>
            <consortium name="The Broad Institute Genome Sequencing Center for Infectious Disease"/>
            <person name="Wu L."/>
            <person name="Ma J."/>
        </authorList>
    </citation>
    <scope>NUCLEOTIDE SEQUENCE [LARGE SCALE GENOMIC DNA]</scope>
    <source>
        <strain evidence="3">CGMCC 1.16619</strain>
    </source>
</reference>
<dbReference type="Pfam" id="PF08241">
    <property type="entry name" value="Methyltransf_11"/>
    <property type="match status" value="1"/>
</dbReference>
<evidence type="ECO:0000259" key="1">
    <source>
        <dbReference type="Pfam" id="PF08241"/>
    </source>
</evidence>
<dbReference type="EMBL" id="JBHSNF010000003">
    <property type="protein sequence ID" value="MFC5527006.1"/>
    <property type="molecule type" value="Genomic_DNA"/>
</dbReference>
<dbReference type="Gene3D" id="3.40.50.150">
    <property type="entry name" value="Vaccinia Virus protein VP39"/>
    <property type="match status" value="1"/>
</dbReference>
<gene>
    <name evidence="2" type="ORF">ACFPPA_14800</name>
</gene>
<accession>A0ABW0QR51</accession>
<dbReference type="GO" id="GO:0032259">
    <property type="term" value="P:methylation"/>
    <property type="evidence" value="ECO:0007669"/>
    <property type="project" value="UniProtKB-KW"/>
</dbReference>
<comment type="caution">
    <text evidence="2">The sequence shown here is derived from an EMBL/GenBank/DDBJ whole genome shotgun (WGS) entry which is preliminary data.</text>
</comment>
<evidence type="ECO:0000313" key="2">
    <source>
        <dbReference type="EMBL" id="MFC5527006.1"/>
    </source>
</evidence>
<keyword evidence="2" id="KW-0808">Transferase</keyword>
<evidence type="ECO:0000313" key="3">
    <source>
        <dbReference type="Proteomes" id="UP001596114"/>
    </source>
</evidence>
<feature type="domain" description="Methyltransferase type 11" evidence="1">
    <location>
        <begin position="75"/>
        <end position="139"/>
    </location>
</feature>
<dbReference type="InterPro" id="IPR013216">
    <property type="entry name" value="Methyltransf_11"/>
</dbReference>